<dbReference type="EMBL" id="CAJVCH010014130">
    <property type="protein sequence ID" value="CAG7677440.1"/>
    <property type="molecule type" value="Genomic_DNA"/>
</dbReference>
<proteinExistence type="predicted"/>
<gene>
    <name evidence="2" type="ORF">AFUS01_LOCUS2471</name>
</gene>
<keyword evidence="3" id="KW-1185">Reference proteome</keyword>
<dbReference type="Proteomes" id="UP000708208">
    <property type="component" value="Unassembled WGS sequence"/>
</dbReference>
<reference evidence="2" key="1">
    <citation type="submission" date="2021-06" db="EMBL/GenBank/DDBJ databases">
        <authorList>
            <person name="Hodson N. C."/>
            <person name="Mongue J. A."/>
            <person name="Jaron S. K."/>
        </authorList>
    </citation>
    <scope>NUCLEOTIDE SEQUENCE</scope>
</reference>
<sequence length="456" mass="52893">MKTLSILFVLFFYYYGIATGNGDQSAGPGQPTEFSVMSFSSLWLMELEENYKTEGNGYIFGYTIPSHFCGTAEAFNRFPTDQSSLNEWHVVLSRFLHGASILQSEFVYEDETQSWPLYVYYLIYVRKIKSPEIIDTEIYYGRIVNEHSTNFQHDQPYIQVIERSKNFHINLSCIQRRFGRIFKTVELNSFKNYSGYYYNKAAESPESNLLHCSQAFPNVKEFLEFPEDFSSIDQLKKEFIKKPMAIYHSGTAIFTEGCSATKGINIRSAITLNTCMRLFEHWPCQGLSKAFYPKIKHSVIPILGNFPAVGRCLDDEFTKIRDPIQNYSTLPDIIVLYEPTPYKSKFHIPGMKIRYRLGRQSRIEGIQANIKQFGLVRFQDNFKGNVFDNPRYRKKGYIPEYAIPLAIGGPSNMSFNIFPIKKSRVEDWAKIFPSSFSDLHEYIGWNMTLKFAYDTD</sequence>
<dbReference type="AlphaFoldDB" id="A0A8J2J5B5"/>
<evidence type="ECO:0000313" key="3">
    <source>
        <dbReference type="Proteomes" id="UP000708208"/>
    </source>
</evidence>
<protein>
    <submittedName>
        <fullName evidence="2">Uncharacterized protein</fullName>
    </submittedName>
</protein>
<name>A0A8J2J5B5_9HEXA</name>
<evidence type="ECO:0000313" key="2">
    <source>
        <dbReference type="EMBL" id="CAG7677440.1"/>
    </source>
</evidence>
<feature type="signal peptide" evidence="1">
    <location>
        <begin position="1"/>
        <end position="18"/>
    </location>
</feature>
<accession>A0A8J2J5B5</accession>
<evidence type="ECO:0000256" key="1">
    <source>
        <dbReference type="SAM" id="SignalP"/>
    </source>
</evidence>
<organism evidence="2 3">
    <name type="scientific">Allacma fusca</name>
    <dbReference type="NCBI Taxonomy" id="39272"/>
    <lineage>
        <taxon>Eukaryota</taxon>
        <taxon>Metazoa</taxon>
        <taxon>Ecdysozoa</taxon>
        <taxon>Arthropoda</taxon>
        <taxon>Hexapoda</taxon>
        <taxon>Collembola</taxon>
        <taxon>Symphypleona</taxon>
        <taxon>Sminthuridae</taxon>
        <taxon>Allacma</taxon>
    </lineage>
</organism>
<feature type="chain" id="PRO_5035321563" evidence="1">
    <location>
        <begin position="19"/>
        <end position="456"/>
    </location>
</feature>
<keyword evidence="1" id="KW-0732">Signal</keyword>
<comment type="caution">
    <text evidence="2">The sequence shown here is derived from an EMBL/GenBank/DDBJ whole genome shotgun (WGS) entry which is preliminary data.</text>
</comment>